<organism evidence="3 4">
    <name type="scientific">Piptocephalis cylindrospora</name>
    <dbReference type="NCBI Taxonomy" id="1907219"/>
    <lineage>
        <taxon>Eukaryota</taxon>
        <taxon>Fungi</taxon>
        <taxon>Fungi incertae sedis</taxon>
        <taxon>Zoopagomycota</taxon>
        <taxon>Zoopagomycotina</taxon>
        <taxon>Zoopagomycetes</taxon>
        <taxon>Zoopagales</taxon>
        <taxon>Piptocephalidaceae</taxon>
        <taxon>Piptocephalis</taxon>
    </lineage>
</organism>
<proteinExistence type="predicted"/>
<gene>
    <name evidence="3" type="ORF">BJ684DRAFT_21231</name>
</gene>
<feature type="region of interest" description="Disordered" evidence="1">
    <location>
        <begin position="124"/>
        <end position="155"/>
    </location>
</feature>
<evidence type="ECO:0000313" key="4">
    <source>
        <dbReference type="Proteomes" id="UP000267251"/>
    </source>
</evidence>
<feature type="transmembrane region" description="Helical" evidence="2">
    <location>
        <begin position="44"/>
        <end position="70"/>
    </location>
</feature>
<evidence type="ECO:0000256" key="2">
    <source>
        <dbReference type="SAM" id="Phobius"/>
    </source>
</evidence>
<keyword evidence="2" id="KW-0812">Transmembrane</keyword>
<reference evidence="4" key="1">
    <citation type="journal article" date="2018" name="Nat. Microbiol.">
        <title>Leveraging single-cell genomics to expand the fungal tree of life.</title>
        <authorList>
            <person name="Ahrendt S.R."/>
            <person name="Quandt C.A."/>
            <person name="Ciobanu D."/>
            <person name="Clum A."/>
            <person name="Salamov A."/>
            <person name="Andreopoulos B."/>
            <person name="Cheng J.F."/>
            <person name="Woyke T."/>
            <person name="Pelin A."/>
            <person name="Henrissat B."/>
            <person name="Reynolds N.K."/>
            <person name="Benny G.L."/>
            <person name="Smith M.E."/>
            <person name="James T.Y."/>
            <person name="Grigoriev I.V."/>
        </authorList>
    </citation>
    <scope>NUCLEOTIDE SEQUENCE [LARGE SCALE GENOMIC DNA]</scope>
</reference>
<keyword evidence="2" id="KW-0472">Membrane</keyword>
<sequence length="155" mass="17016">MTLSSSIPLSYLFLPIYLALAGTFAVCASLTTFFSLGLLSFRVYLVYASLIYGITMNVIQEAIVAFLAWASRACSSLAERWRPEGCGQPIQTLVAHNPLQPRSEVSHVRKVLLHPEGVTLLHDHSSPSDPHNPPIHFIIGSTPPSPQRPSRFHAP</sequence>
<dbReference type="EMBL" id="KZ988429">
    <property type="protein sequence ID" value="RKP12212.1"/>
    <property type="molecule type" value="Genomic_DNA"/>
</dbReference>
<dbReference type="OrthoDB" id="10454564at2759"/>
<accession>A0A4P9Y135</accession>
<protein>
    <submittedName>
        <fullName evidence="3">Uncharacterized protein</fullName>
    </submittedName>
</protein>
<feature type="transmembrane region" description="Helical" evidence="2">
    <location>
        <begin position="12"/>
        <end position="38"/>
    </location>
</feature>
<dbReference type="Proteomes" id="UP000267251">
    <property type="component" value="Unassembled WGS sequence"/>
</dbReference>
<name>A0A4P9Y135_9FUNG</name>
<evidence type="ECO:0000256" key="1">
    <source>
        <dbReference type="SAM" id="MobiDB-lite"/>
    </source>
</evidence>
<keyword evidence="2" id="KW-1133">Transmembrane helix</keyword>
<dbReference type="AlphaFoldDB" id="A0A4P9Y135"/>
<evidence type="ECO:0000313" key="3">
    <source>
        <dbReference type="EMBL" id="RKP12212.1"/>
    </source>
</evidence>
<keyword evidence="4" id="KW-1185">Reference proteome</keyword>